<name>A0A1F5VXH8_9BACT</name>
<protein>
    <submittedName>
        <fullName evidence="2">Uncharacterized protein</fullName>
    </submittedName>
</protein>
<evidence type="ECO:0000256" key="1">
    <source>
        <dbReference type="SAM" id="MobiDB-lite"/>
    </source>
</evidence>
<evidence type="ECO:0000313" key="2">
    <source>
        <dbReference type="EMBL" id="OGF68090.1"/>
    </source>
</evidence>
<dbReference type="AlphaFoldDB" id="A0A1F5VXH8"/>
<gene>
    <name evidence="2" type="ORF">A2Y62_05625</name>
</gene>
<dbReference type="Proteomes" id="UP000178943">
    <property type="component" value="Unassembled WGS sequence"/>
</dbReference>
<reference evidence="2 3" key="1">
    <citation type="journal article" date="2016" name="Nat. Commun.">
        <title>Thousands of microbial genomes shed light on interconnected biogeochemical processes in an aquifer system.</title>
        <authorList>
            <person name="Anantharaman K."/>
            <person name="Brown C.T."/>
            <person name="Hug L.A."/>
            <person name="Sharon I."/>
            <person name="Castelle C.J."/>
            <person name="Probst A.J."/>
            <person name="Thomas B.C."/>
            <person name="Singh A."/>
            <person name="Wilkins M.J."/>
            <person name="Karaoz U."/>
            <person name="Brodie E.L."/>
            <person name="Williams K.H."/>
            <person name="Hubbard S.S."/>
            <person name="Banfield J.F."/>
        </authorList>
    </citation>
    <scope>NUCLEOTIDE SEQUENCE [LARGE SCALE GENOMIC DNA]</scope>
</reference>
<accession>A0A1F5VXH8</accession>
<dbReference type="EMBL" id="MFGW01000022">
    <property type="protein sequence ID" value="OGF68090.1"/>
    <property type="molecule type" value="Genomic_DNA"/>
</dbReference>
<feature type="region of interest" description="Disordered" evidence="1">
    <location>
        <begin position="141"/>
        <end position="170"/>
    </location>
</feature>
<feature type="compositionally biased region" description="Basic residues" evidence="1">
    <location>
        <begin position="150"/>
        <end position="159"/>
    </location>
</feature>
<sequence>MNVKIKYNPTAVDVVDIVKQVKQQIQDKQQETKNDDKLKLLISEKFKEKVNSLAFPQDVKDDLLKTNFNMVFSTDSLTSSERPVIGTILKITRTIFKPFLKLFINIDPLLHHLHRQSYLLMLYKEVLIDLSFEIEKIQSRSPKKLNQPPKIRRFMRPPHPKKDGDRKPPQ</sequence>
<evidence type="ECO:0000313" key="3">
    <source>
        <dbReference type="Proteomes" id="UP000178943"/>
    </source>
</evidence>
<comment type="caution">
    <text evidence="2">The sequence shown here is derived from an EMBL/GenBank/DDBJ whole genome shotgun (WGS) entry which is preliminary data.</text>
</comment>
<organism evidence="2 3">
    <name type="scientific">Candidatus Fischerbacteria bacterium RBG_13_37_8</name>
    <dbReference type="NCBI Taxonomy" id="1817863"/>
    <lineage>
        <taxon>Bacteria</taxon>
        <taxon>Candidatus Fischeribacteriota</taxon>
    </lineage>
</organism>
<dbReference type="STRING" id="1817863.A2Y62_05625"/>
<feature type="compositionally biased region" description="Basic and acidic residues" evidence="1">
    <location>
        <begin position="160"/>
        <end position="170"/>
    </location>
</feature>
<proteinExistence type="predicted"/>